<dbReference type="PROSITE" id="PS00211">
    <property type="entry name" value="ABC_TRANSPORTER_1"/>
    <property type="match status" value="1"/>
</dbReference>
<evidence type="ECO:0000256" key="8">
    <source>
        <dbReference type="ARBA" id="ARBA00023136"/>
    </source>
</evidence>
<dbReference type="PANTHER" id="PTHR42781">
    <property type="entry name" value="SPERMIDINE/PUTRESCINE IMPORT ATP-BINDING PROTEIN POTA"/>
    <property type="match status" value="1"/>
</dbReference>
<evidence type="ECO:0000256" key="5">
    <source>
        <dbReference type="ARBA" id="ARBA00022741"/>
    </source>
</evidence>
<keyword evidence="3" id="KW-1003">Cell membrane</keyword>
<dbReference type="Proteomes" id="UP001151234">
    <property type="component" value="Unassembled WGS sequence"/>
</dbReference>
<organism evidence="10 11">
    <name type="scientific">Hoeflea prorocentri</name>
    <dbReference type="NCBI Taxonomy" id="1922333"/>
    <lineage>
        <taxon>Bacteria</taxon>
        <taxon>Pseudomonadati</taxon>
        <taxon>Pseudomonadota</taxon>
        <taxon>Alphaproteobacteria</taxon>
        <taxon>Hyphomicrobiales</taxon>
        <taxon>Rhizobiaceae</taxon>
        <taxon>Hoeflea</taxon>
    </lineage>
</organism>
<evidence type="ECO:0000256" key="6">
    <source>
        <dbReference type="ARBA" id="ARBA00022840"/>
    </source>
</evidence>
<dbReference type="InterPro" id="IPR003593">
    <property type="entry name" value="AAA+_ATPase"/>
</dbReference>
<gene>
    <name evidence="10" type="ORF">OQ273_22475</name>
</gene>
<keyword evidence="8" id="KW-0472">Membrane</keyword>
<dbReference type="GO" id="GO:0016887">
    <property type="term" value="F:ATP hydrolysis activity"/>
    <property type="evidence" value="ECO:0007669"/>
    <property type="project" value="InterPro"/>
</dbReference>
<comment type="similarity">
    <text evidence="1">Belongs to the ABC transporter superfamily.</text>
</comment>
<reference evidence="10" key="1">
    <citation type="submission" date="2022-11" db="EMBL/GenBank/DDBJ databases">
        <title>Draft genome sequence of Hoeflea poritis E7-10 and Hoeflea prorocentri PM5-8, separated from scleractinian coral Porites lutea and marine dinoflagellate.</title>
        <authorList>
            <person name="Zhang G."/>
            <person name="Wei Q."/>
            <person name="Cai L."/>
        </authorList>
    </citation>
    <scope>NUCLEOTIDE SEQUENCE</scope>
    <source>
        <strain evidence="10">PM5-8</strain>
    </source>
</reference>
<sequence>MIGQSVSLKAATLERDGHRMVFDADIAPGKIAALIGPSGAGKTTLLNLIAGFERIEEGAIRIGEADMSKTDPADRPVSMVFQENNLFSHLDIATNVLLGIRPRLSADTGDLATVSAALERVGLTGFERRMPGTLSGGERQRVAIARALVRRRPVLLLDEPFAALGPRLRRDMLLLVKQLQIETGMTVLIVTHQPQEAADIADEIIFLDAGKSVAAGPAEGFFKRKDIPGLSDYLGHGE</sequence>
<dbReference type="SUPFAM" id="SSF52540">
    <property type="entry name" value="P-loop containing nucleoside triphosphate hydrolases"/>
    <property type="match status" value="1"/>
</dbReference>
<keyword evidence="7" id="KW-1278">Translocase</keyword>
<feature type="domain" description="ABC transporter" evidence="9">
    <location>
        <begin position="3"/>
        <end position="234"/>
    </location>
</feature>
<dbReference type="EMBL" id="JAPJZI010000002">
    <property type="protein sequence ID" value="MDA5401356.1"/>
    <property type="molecule type" value="Genomic_DNA"/>
</dbReference>
<dbReference type="PANTHER" id="PTHR42781:SF1">
    <property type="entry name" value="THIAMINE IMPORT ATP-BINDING PROTEIN THIQ"/>
    <property type="match status" value="1"/>
</dbReference>
<accession>A0A9X3UQW0</accession>
<evidence type="ECO:0000259" key="9">
    <source>
        <dbReference type="PROSITE" id="PS50893"/>
    </source>
</evidence>
<keyword evidence="11" id="KW-1185">Reference proteome</keyword>
<dbReference type="Gene3D" id="3.40.50.300">
    <property type="entry name" value="P-loop containing nucleotide triphosphate hydrolases"/>
    <property type="match status" value="1"/>
</dbReference>
<protein>
    <submittedName>
        <fullName evidence="10">ATP-binding cassette domain-containing protein</fullName>
    </submittedName>
</protein>
<keyword evidence="5" id="KW-0547">Nucleotide-binding</keyword>
<dbReference type="InterPro" id="IPR017871">
    <property type="entry name" value="ABC_transporter-like_CS"/>
</dbReference>
<keyword evidence="6 10" id="KW-0067">ATP-binding</keyword>
<evidence type="ECO:0000256" key="3">
    <source>
        <dbReference type="ARBA" id="ARBA00022475"/>
    </source>
</evidence>
<dbReference type="Pfam" id="PF00005">
    <property type="entry name" value="ABC_tran"/>
    <property type="match status" value="1"/>
</dbReference>
<evidence type="ECO:0000313" key="11">
    <source>
        <dbReference type="Proteomes" id="UP001151234"/>
    </source>
</evidence>
<dbReference type="SMART" id="SM00382">
    <property type="entry name" value="AAA"/>
    <property type="match status" value="1"/>
</dbReference>
<comment type="caution">
    <text evidence="10">The sequence shown here is derived from an EMBL/GenBank/DDBJ whole genome shotgun (WGS) entry which is preliminary data.</text>
</comment>
<keyword evidence="4" id="KW-0997">Cell inner membrane</keyword>
<dbReference type="InterPro" id="IPR027417">
    <property type="entry name" value="P-loop_NTPase"/>
</dbReference>
<name>A0A9X3UQW0_9HYPH</name>
<evidence type="ECO:0000256" key="4">
    <source>
        <dbReference type="ARBA" id="ARBA00022519"/>
    </source>
</evidence>
<dbReference type="RefSeq" id="WP_267993345.1">
    <property type="nucleotide sequence ID" value="NZ_JAPJZI010000002.1"/>
</dbReference>
<dbReference type="InterPro" id="IPR003439">
    <property type="entry name" value="ABC_transporter-like_ATP-bd"/>
</dbReference>
<evidence type="ECO:0000256" key="7">
    <source>
        <dbReference type="ARBA" id="ARBA00022967"/>
    </source>
</evidence>
<proteinExistence type="inferred from homology"/>
<dbReference type="AlphaFoldDB" id="A0A9X3UQW0"/>
<evidence type="ECO:0000313" key="10">
    <source>
        <dbReference type="EMBL" id="MDA5401356.1"/>
    </source>
</evidence>
<dbReference type="GO" id="GO:0005524">
    <property type="term" value="F:ATP binding"/>
    <property type="evidence" value="ECO:0007669"/>
    <property type="project" value="UniProtKB-KW"/>
</dbReference>
<evidence type="ECO:0000256" key="2">
    <source>
        <dbReference type="ARBA" id="ARBA00022448"/>
    </source>
</evidence>
<dbReference type="PROSITE" id="PS50893">
    <property type="entry name" value="ABC_TRANSPORTER_2"/>
    <property type="match status" value="1"/>
</dbReference>
<dbReference type="InterPro" id="IPR050093">
    <property type="entry name" value="ABC_SmlMolc_Importer"/>
</dbReference>
<evidence type="ECO:0000256" key="1">
    <source>
        <dbReference type="ARBA" id="ARBA00005417"/>
    </source>
</evidence>
<keyword evidence="2" id="KW-0813">Transport</keyword>